<dbReference type="InterPro" id="IPR052698">
    <property type="entry name" value="MoCofactor_Util/Proc"/>
</dbReference>
<dbReference type="OrthoDB" id="9815497at2"/>
<accession>A0A318ED78</accession>
<dbReference type="InterPro" id="IPR027051">
    <property type="entry name" value="XdhC_Rossmann_dom"/>
</dbReference>
<organism evidence="4 5">
    <name type="scientific">Sinimarinibacterium flocculans</name>
    <dbReference type="NCBI Taxonomy" id="985250"/>
    <lineage>
        <taxon>Bacteria</taxon>
        <taxon>Pseudomonadati</taxon>
        <taxon>Pseudomonadota</taxon>
        <taxon>Gammaproteobacteria</taxon>
        <taxon>Nevskiales</taxon>
        <taxon>Nevskiaceae</taxon>
        <taxon>Sinimarinibacterium</taxon>
    </lineage>
</organism>
<proteinExistence type="predicted"/>
<reference evidence="4 5" key="1">
    <citation type="submission" date="2018-04" db="EMBL/GenBank/DDBJ databases">
        <title>Genomic Encyclopedia of Type Strains, Phase IV (KMG-IV): sequencing the most valuable type-strain genomes for metagenomic binning, comparative biology and taxonomic classification.</title>
        <authorList>
            <person name="Goeker M."/>
        </authorList>
    </citation>
    <scope>NUCLEOTIDE SEQUENCE [LARGE SCALE GENOMIC DNA]</scope>
    <source>
        <strain evidence="4 5">DSM 104150</strain>
    </source>
</reference>
<dbReference type="RefSeq" id="WP_110266097.1">
    <property type="nucleotide sequence ID" value="NZ_CAWNXA010000009.1"/>
</dbReference>
<evidence type="ECO:0000313" key="4">
    <source>
        <dbReference type="EMBL" id="PXV65711.1"/>
    </source>
</evidence>
<dbReference type="EMBL" id="QICN01000009">
    <property type="protein sequence ID" value="PXV65711.1"/>
    <property type="molecule type" value="Genomic_DNA"/>
</dbReference>
<evidence type="ECO:0000259" key="3">
    <source>
        <dbReference type="Pfam" id="PF13478"/>
    </source>
</evidence>
<dbReference type="PANTHER" id="PTHR30388">
    <property type="entry name" value="ALDEHYDE OXIDOREDUCTASE MOLYBDENUM COFACTOR ASSEMBLY PROTEIN"/>
    <property type="match status" value="1"/>
</dbReference>
<name>A0A318ED78_9GAMM</name>
<dbReference type="Gene3D" id="3.40.50.720">
    <property type="entry name" value="NAD(P)-binding Rossmann-like Domain"/>
    <property type="match status" value="1"/>
</dbReference>
<feature type="domain" description="XdhC- CoxI" evidence="2">
    <location>
        <begin position="14"/>
        <end position="79"/>
    </location>
</feature>
<protein>
    <submittedName>
        <fullName evidence="4">Xanthine dehydrogenase accessory factor</fullName>
    </submittedName>
</protein>
<dbReference type="PANTHER" id="PTHR30388:SF6">
    <property type="entry name" value="XANTHINE DEHYDROGENASE SUBUNIT A-RELATED"/>
    <property type="match status" value="1"/>
</dbReference>
<evidence type="ECO:0000256" key="1">
    <source>
        <dbReference type="SAM" id="MobiDB-lite"/>
    </source>
</evidence>
<evidence type="ECO:0000259" key="2">
    <source>
        <dbReference type="Pfam" id="PF02625"/>
    </source>
</evidence>
<dbReference type="InterPro" id="IPR003777">
    <property type="entry name" value="XdhC_CoxI"/>
</dbReference>
<feature type="domain" description="XdhC Rossmann" evidence="3">
    <location>
        <begin position="109"/>
        <end position="245"/>
    </location>
</feature>
<feature type="region of interest" description="Disordered" evidence="1">
    <location>
        <begin position="253"/>
        <end position="274"/>
    </location>
</feature>
<keyword evidence="5" id="KW-1185">Reference proteome</keyword>
<gene>
    <name evidence="4" type="ORF">C8D93_10990</name>
</gene>
<evidence type="ECO:0000313" key="5">
    <source>
        <dbReference type="Proteomes" id="UP000248330"/>
    </source>
</evidence>
<dbReference type="Proteomes" id="UP000248330">
    <property type="component" value="Unassembled WGS sequence"/>
</dbReference>
<comment type="caution">
    <text evidence="4">The sequence shown here is derived from an EMBL/GenBank/DDBJ whole genome shotgun (WGS) entry which is preliminary data.</text>
</comment>
<dbReference type="Pfam" id="PF02625">
    <property type="entry name" value="XdhC_CoxI"/>
    <property type="match status" value="1"/>
</dbReference>
<dbReference type="AlphaFoldDB" id="A0A318ED78"/>
<sequence>MNETMLRLLTEFNAQRRAYAVATVVETVGSVSAKTSAKAVIDDEGRVVFGWVGGGCAESAACSAALQCIESGEPTVLEIDLDDEVLGAGMPCGGHMRVFVDPVNPKPRLWLLGHGRVAEVLCAFGDTIGLEVIVNDPGATAQQYPAAQRIITDDLDYEQLDPIADDYVVIATQHKGDHESMQRVLASQARYIALIASRKRARLVLQYLRDLGVGEAALARVMAPAGLDLGARTPEEIALSVIAQIVMTRRGGSGKLKKTEPEAPSAKRKAAETA</sequence>
<dbReference type="Pfam" id="PF13478">
    <property type="entry name" value="XdhC_C"/>
    <property type="match status" value="1"/>
</dbReference>